<dbReference type="STRING" id="1123237.Salmuc_03951"/>
<accession>S9RJP0</accession>
<keyword evidence="4" id="KW-1185">Reference proteome</keyword>
<feature type="domain" description="SH3b" evidence="2">
    <location>
        <begin position="42"/>
        <end position="97"/>
    </location>
</feature>
<comment type="caution">
    <text evidence="3">The sequence shown here is derived from an EMBL/GenBank/DDBJ whole genome shotgun (WGS) entry which is preliminary data.</text>
</comment>
<feature type="chain" id="PRO_5004568698" description="SH3b domain-containing protein" evidence="1">
    <location>
        <begin position="23"/>
        <end position="100"/>
    </location>
</feature>
<dbReference type="Gene3D" id="2.30.30.40">
    <property type="entry name" value="SH3 Domains"/>
    <property type="match status" value="1"/>
</dbReference>
<sequence>MRGTIFKVLAAGLLTGVLTACSASGGWNGRHEVYGVEEGDMLKLRGGPGTGFDIYTGLPNGTVVQVHECTPTGGTSWCEVSLERARGLRGWVSEAYLREL</sequence>
<proteinExistence type="predicted"/>
<keyword evidence="1" id="KW-0732">Signal</keyword>
<dbReference type="PROSITE" id="PS51257">
    <property type="entry name" value="PROKAR_LIPOPROTEIN"/>
    <property type="match status" value="1"/>
</dbReference>
<dbReference type="OrthoDB" id="8451772at2"/>
<name>S9RJP0_9RHOB</name>
<dbReference type="RefSeq" id="WP_020040607.1">
    <property type="nucleotide sequence ID" value="NZ_KE557280.1"/>
</dbReference>
<dbReference type="HOGENOM" id="CLU_168215_0_0_5"/>
<dbReference type="eggNOG" id="COG4991">
    <property type="taxonomic scope" value="Bacteria"/>
</dbReference>
<gene>
    <name evidence="3" type="ORF">Salmuc_03951</name>
</gene>
<dbReference type="Pfam" id="PF08239">
    <property type="entry name" value="SH3_3"/>
    <property type="match status" value="1"/>
</dbReference>
<reference evidence="4" key="1">
    <citation type="journal article" date="2014" name="Stand. Genomic Sci.">
        <title>Genome sequence of the exopolysaccharide-producing Salipiger mucosus type strain (DSM 16094(T)), a moderately halophilic member of the Roseobacter clade.</title>
        <authorList>
            <person name="Riedel T."/>
            <person name="Spring S."/>
            <person name="Fiebig A."/>
            <person name="Petersen J."/>
            <person name="Kyrpides N.C."/>
            <person name="Goker M."/>
            <person name="Klenk H.P."/>
        </authorList>
    </citation>
    <scope>NUCLEOTIDE SEQUENCE [LARGE SCALE GENOMIC DNA]</scope>
    <source>
        <strain evidence="4">DSM 16094</strain>
    </source>
</reference>
<dbReference type="InterPro" id="IPR003646">
    <property type="entry name" value="SH3-like_bac-type"/>
</dbReference>
<feature type="signal peptide" evidence="1">
    <location>
        <begin position="1"/>
        <end position="22"/>
    </location>
</feature>
<protein>
    <recommendedName>
        <fullName evidence="2">SH3b domain-containing protein</fullName>
    </recommendedName>
</protein>
<evidence type="ECO:0000313" key="4">
    <source>
        <dbReference type="Proteomes" id="UP000015347"/>
    </source>
</evidence>
<organism evidence="3 4">
    <name type="scientific">Salipiger mucosus DSM 16094</name>
    <dbReference type="NCBI Taxonomy" id="1123237"/>
    <lineage>
        <taxon>Bacteria</taxon>
        <taxon>Pseudomonadati</taxon>
        <taxon>Pseudomonadota</taxon>
        <taxon>Alphaproteobacteria</taxon>
        <taxon>Rhodobacterales</taxon>
        <taxon>Roseobacteraceae</taxon>
        <taxon>Salipiger</taxon>
    </lineage>
</organism>
<dbReference type="AlphaFoldDB" id="S9RJP0"/>
<dbReference type="EMBL" id="APVH01000040">
    <property type="protein sequence ID" value="EPX78335.1"/>
    <property type="molecule type" value="Genomic_DNA"/>
</dbReference>
<evidence type="ECO:0000313" key="3">
    <source>
        <dbReference type="EMBL" id="EPX78335.1"/>
    </source>
</evidence>
<dbReference type="Proteomes" id="UP000015347">
    <property type="component" value="Unassembled WGS sequence"/>
</dbReference>
<evidence type="ECO:0000256" key="1">
    <source>
        <dbReference type="SAM" id="SignalP"/>
    </source>
</evidence>
<evidence type="ECO:0000259" key="2">
    <source>
        <dbReference type="Pfam" id="PF08239"/>
    </source>
</evidence>